<proteinExistence type="predicted"/>
<sequence length="61" mass="6820">MTLEPEPGSQEYVDSLIAYAQSLGKPVIIYTNCPHCGEVGTEEHIKEHVTECEHKEEPPPK</sequence>
<gene>
    <name evidence="1" type="ORF">LCGC14_0781750</name>
</gene>
<evidence type="ECO:0000313" key="1">
    <source>
        <dbReference type="EMBL" id="KKN35618.1"/>
    </source>
</evidence>
<comment type="caution">
    <text evidence="1">The sequence shown here is derived from an EMBL/GenBank/DDBJ whole genome shotgun (WGS) entry which is preliminary data.</text>
</comment>
<protein>
    <submittedName>
        <fullName evidence="1">Uncharacterized protein</fullName>
    </submittedName>
</protein>
<organism evidence="1">
    <name type="scientific">marine sediment metagenome</name>
    <dbReference type="NCBI Taxonomy" id="412755"/>
    <lineage>
        <taxon>unclassified sequences</taxon>
        <taxon>metagenomes</taxon>
        <taxon>ecological metagenomes</taxon>
    </lineage>
</organism>
<accession>A0A0F9T2B7</accession>
<dbReference type="EMBL" id="LAZR01002025">
    <property type="protein sequence ID" value="KKN35618.1"/>
    <property type="molecule type" value="Genomic_DNA"/>
</dbReference>
<name>A0A0F9T2B7_9ZZZZ</name>
<dbReference type="AlphaFoldDB" id="A0A0F9T2B7"/>
<reference evidence="1" key="1">
    <citation type="journal article" date="2015" name="Nature">
        <title>Complex archaea that bridge the gap between prokaryotes and eukaryotes.</title>
        <authorList>
            <person name="Spang A."/>
            <person name="Saw J.H."/>
            <person name="Jorgensen S.L."/>
            <person name="Zaremba-Niedzwiedzka K."/>
            <person name="Martijn J."/>
            <person name="Lind A.E."/>
            <person name="van Eijk R."/>
            <person name="Schleper C."/>
            <person name="Guy L."/>
            <person name="Ettema T.J."/>
        </authorList>
    </citation>
    <scope>NUCLEOTIDE SEQUENCE</scope>
</reference>